<dbReference type="InterPro" id="IPR002509">
    <property type="entry name" value="NODB_dom"/>
</dbReference>
<reference evidence="4 5" key="1">
    <citation type="submission" date="2021-06" db="EMBL/GenBank/DDBJ databases">
        <title>Staphylococcus lentus K169 genome sequencing.</title>
        <authorList>
            <person name="Sundareshan S."/>
            <person name="Akhila D.S."/>
            <person name="Prachi D."/>
            <person name="Sivakumar R."/>
            <person name="Rajendhran J."/>
            <person name="Isloor S."/>
            <person name="Hegde N.R."/>
        </authorList>
    </citation>
    <scope>NUCLEOTIDE SEQUENCE [LARGE SCALE GENOMIC DNA]</scope>
    <source>
        <strain evidence="4 5">K169</strain>
    </source>
</reference>
<sequence>MKRKSIVFLIALVLILSGCQSGKQHVKKRKKEHKHQNKIENKYDKRHHKDEKNLVEYDGKVSHVFFHPIISDPQKAYTDNQQQAKGNYDWMVTVNEFNKAIEKLHENNYILIDPHDAYDLESTPVKRKKLKLPKGKKPLIMSMDDMNYYEYMQGNGYTERLTLNKDNETVAEKKNDQGKMEQSKTNDAVPLLNDYVKKHPDFSYKGQKAVVGLTGYEGALGYRTNELEHPNYEQRKKQAKKVADSMKRDGWTFASHSYGHINFEDSSDEQIIEDTKRWKKEVEPIVGETDLFIFPHGAQDRNSTSYNYMIDEAGFKYMAGVGPDNFTSLSNKDIYQDRVAIDGLNLHQFKYKLKPFFKPEEVYNKEDRQYYKGNKDYEIE</sequence>
<evidence type="ECO:0000313" key="5">
    <source>
        <dbReference type="Proteomes" id="UP000770161"/>
    </source>
</evidence>
<dbReference type="EMBL" id="JAHLZN010000002">
    <property type="protein sequence ID" value="MBU6112819.1"/>
    <property type="molecule type" value="Genomic_DNA"/>
</dbReference>
<gene>
    <name evidence="4" type="ORF">KQ656_02560</name>
</gene>
<evidence type="ECO:0000259" key="3">
    <source>
        <dbReference type="Pfam" id="PF01522"/>
    </source>
</evidence>
<dbReference type="Gene3D" id="3.20.20.370">
    <property type="entry name" value="Glycoside hydrolase/deacetylase"/>
    <property type="match status" value="1"/>
</dbReference>
<evidence type="ECO:0000256" key="1">
    <source>
        <dbReference type="ARBA" id="ARBA00004613"/>
    </source>
</evidence>
<dbReference type="InterPro" id="IPR051398">
    <property type="entry name" value="Polysacch_Deacetylase"/>
</dbReference>
<dbReference type="RefSeq" id="WP_194201165.1">
    <property type="nucleotide sequence ID" value="NZ_JADGLT010000232.1"/>
</dbReference>
<comment type="subcellular location">
    <subcellularLocation>
        <location evidence="1">Secreted</location>
    </subcellularLocation>
</comment>
<evidence type="ECO:0000313" key="4">
    <source>
        <dbReference type="EMBL" id="MBU6112819.1"/>
    </source>
</evidence>
<accession>A0ABS6GTS7</accession>
<keyword evidence="5" id="KW-1185">Reference proteome</keyword>
<organism evidence="4 5">
    <name type="scientific">Mammaliicoccus lentus</name>
    <name type="common">Staphylococcus lentus</name>
    <dbReference type="NCBI Taxonomy" id="42858"/>
    <lineage>
        <taxon>Bacteria</taxon>
        <taxon>Bacillati</taxon>
        <taxon>Bacillota</taxon>
        <taxon>Bacilli</taxon>
        <taxon>Bacillales</taxon>
        <taxon>Staphylococcaceae</taxon>
        <taxon>Mammaliicoccus</taxon>
    </lineage>
</organism>
<dbReference type="PANTHER" id="PTHR34216">
    <property type="match status" value="1"/>
</dbReference>
<dbReference type="Proteomes" id="UP000770161">
    <property type="component" value="Unassembled WGS sequence"/>
</dbReference>
<feature type="domain" description="NodB homology" evidence="3">
    <location>
        <begin position="235"/>
        <end position="304"/>
    </location>
</feature>
<keyword evidence="2" id="KW-0732">Signal</keyword>
<name>A0ABS6GTS7_MAMLE</name>
<proteinExistence type="predicted"/>
<dbReference type="Pfam" id="PF01522">
    <property type="entry name" value="Polysacc_deac_1"/>
    <property type="match status" value="1"/>
</dbReference>
<evidence type="ECO:0000256" key="2">
    <source>
        <dbReference type="ARBA" id="ARBA00022729"/>
    </source>
</evidence>
<dbReference type="InterPro" id="IPR011330">
    <property type="entry name" value="Glyco_hydro/deAcase_b/a-brl"/>
</dbReference>
<comment type="caution">
    <text evidence="4">The sequence shown here is derived from an EMBL/GenBank/DDBJ whole genome shotgun (WGS) entry which is preliminary data.</text>
</comment>
<dbReference type="PROSITE" id="PS51257">
    <property type="entry name" value="PROKAR_LIPOPROTEIN"/>
    <property type="match status" value="1"/>
</dbReference>
<dbReference type="SUPFAM" id="SSF88713">
    <property type="entry name" value="Glycoside hydrolase/deacetylase"/>
    <property type="match status" value="1"/>
</dbReference>
<protein>
    <submittedName>
        <fullName evidence="4">Polysaccharide deacetylase family protein</fullName>
    </submittedName>
</protein>
<dbReference type="PANTHER" id="PTHR34216:SF3">
    <property type="entry name" value="POLY-BETA-1,6-N-ACETYL-D-GLUCOSAMINE N-DEACETYLASE"/>
    <property type="match status" value="1"/>
</dbReference>